<reference evidence="5 6" key="1">
    <citation type="journal article" date="2015" name="Int. J. Syst. Evol. Microbiol.">
        <title>Youhaiella tibetensis gen. nov., sp. nov., isolated from subsurface sediment.</title>
        <authorList>
            <person name="Wang Y.X."/>
            <person name="Huang F.Q."/>
            <person name="Nogi Y."/>
            <person name="Pang S.J."/>
            <person name="Wang P.K."/>
            <person name="Lv J."/>
        </authorList>
    </citation>
    <scope>NUCLEOTIDE SEQUENCE [LARGE SCALE GENOMIC DNA]</scope>
    <source>
        <strain evidence="6">fig4</strain>
    </source>
</reference>
<feature type="binding site" evidence="2">
    <location>
        <position position="91"/>
    </location>
    <ligand>
        <name>substrate</name>
    </ligand>
</feature>
<dbReference type="KEGG" id="yti:FNA67_15280"/>
<proteinExistence type="predicted"/>
<dbReference type="SUPFAM" id="SSF53474">
    <property type="entry name" value="alpha/beta-Hydrolases"/>
    <property type="match status" value="1"/>
</dbReference>
<dbReference type="InterPro" id="IPR029058">
    <property type="entry name" value="AB_hydrolase_fold"/>
</dbReference>
<feature type="active site" description="Charge relay system" evidence="1">
    <location>
        <position position="300"/>
    </location>
</feature>
<keyword evidence="6" id="KW-1185">Reference proteome</keyword>
<feature type="active site" description="Charge relay system" evidence="1">
    <location>
        <position position="271"/>
    </location>
</feature>
<evidence type="ECO:0000256" key="1">
    <source>
        <dbReference type="PIRSR" id="PIRSR639069-1"/>
    </source>
</evidence>
<feature type="domain" description="Acetyl xylan esterase" evidence="4">
    <location>
        <begin position="1"/>
        <end position="317"/>
    </location>
</feature>
<evidence type="ECO:0000313" key="5">
    <source>
        <dbReference type="EMBL" id="QEE21465.1"/>
    </source>
</evidence>
<organism evidence="5 6">
    <name type="scientific">Paradevosia tibetensis</name>
    <dbReference type="NCBI Taxonomy" id="1447062"/>
    <lineage>
        <taxon>Bacteria</taxon>
        <taxon>Pseudomonadati</taxon>
        <taxon>Pseudomonadota</taxon>
        <taxon>Alphaproteobacteria</taxon>
        <taxon>Hyphomicrobiales</taxon>
        <taxon>Devosiaceae</taxon>
        <taxon>Paradevosia</taxon>
    </lineage>
</organism>
<evidence type="ECO:0000256" key="3">
    <source>
        <dbReference type="SAM" id="MobiDB-lite"/>
    </source>
</evidence>
<dbReference type="Proteomes" id="UP000321062">
    <property type="component" value="Chromosome"/>
</dbReference>
<dbReference type="PANTHER" id="PTHR40111">
    <property type="entry name" value="CEPHALOSPORIN-C DEACETYLASE"/>
    <property type="match status" value="1"/>
</dbReference>
<dbReference type="AlphaFoldDB" id="A0A5B9DR92"/>
<dbReference type="Pfam" id="PF05448">
    <property type="entry name" value="AXE1"/>
    <property type="match status" value="1"/>
</dbReference>
<feature type="region of interest" description="Disordered" evidence="3">
    <location>
        <begin position="122"/>
        <end position="141"/>
    </location>
</feature>
<evidence type="ECO:0000259" key="4">
    <source>
        <dbReference type="Pfam" id="PF05448"/>
    </source>
</evidence>
<dbReference type="GO" id="GO:0052689">
    <property type="term" value="F:carboxylic ester hydrolase activity"/>
    <property type="evidence" value="ECO:0007669"/>
    <property type="project" value="TreeGrafter"/>
</dbReference>
<dbReference type="InterPro" id="IPR039069">
    <property type="entry name" value="CE7"/>
</dbReference>
<dbReference type="InterPro" id="IPR008391">
    <property type="entry name" value="AXE1_dom"/>
</dbReference>
<dbReference type="Gene3D" id="3.40.50.1820">
    <property type="entry name" value="alpha/beta hydrolase"/>
    <property type="match status" value="1"/>
</dbReference>
<accession>A0A5B9DR92</accession>
<sequence>MPFFDLPASDLPGYRSQATTPDDFDAFWDETLAEARKTPLDAVFVPRDAGLTLFDVCDVSFSGFGGHRVRGWYIKPAGRPVADCVVKFIGYGGGRDQPQQHLLWPATGRAVLVMDTRGQGSSWAVSDTPDPVGSGPAHPGYMTRGIQDPRDYYYRRVFVDGVRAVEAARSRPEIDPERIVVAGGSQGGGISIAVAGLDARVRGLMADVPFLCDFPRAIGLTARDPYGEIVRFLMVHRDKVEAAYRTLSYFDGVNFARRAKASALFSAAMMDDVCPPSTVYGAFNAYAGPKAIETYTFNNHEGGGTLHECRQIEWLARLG</sequence>
<dbReference type="GO" id="GO:0005976">
    <property type="term" value="P:polysaccharide metabolic process"/>
    <property type="evidence" value="ECO:0007669"/>
    <property type="project" value="TreeGrafter"/>
</dbReference>
<feature type="active site" description="Nucleophile" evidence="1">
    <location>
        <position position="185"/>
    </location>
</feature>
<dbReference type="PANTHER" id="PTHR40111:SF1">
    <property type="entry name" value="CEPHALOSPORIN-C DEACETYLASE"/>
    <property type="match status" value="1"/>
</dbReference>
<dbReference type="OrthoDB" id="9770528at2"/>
<gene>
    <name evidence="5" type="ORF">FNA67_15280</name>
</gene>
<dbReference type="EMBL" id="CP041690">
    <property type="protein sequence ID" value="QEE21465.1"/>
    <property type="molecule type" value="Genomic_DNA"/>
</dbReference>
<evidence type="ECO:0000256" key="2">
    <source>
        <dbReference type="PIRSR" id="PIRSR639069-2"/>
    </source>
</evidence>
<dbReference type="RefSeq" id="WP_147656721.1">
    <property type="nucleotide sequence ID" value="NZ_BMFM01000001.1"/>
</dbReference>
<protein>
    <submittedName>
        <fullName evidence="5">Acetylxylan esterase</fullName>
    </submittedName>
</protein>
<name>A0A5B9DR92_9HYPH</name>
<evidence type="ECO:0000313" key="6">
    <source>
        <dbReference type="Proteomes" id="UP000321062"/>
    </source>
</evidence>